<proteinExistence type="predicted"/>
<dbReference type="AlphaFoldDB" id="A0A5J6Z8D7"/>
<evidence type="ECO:0000259" key="1">
    <source>
        <dbReference type="Pfam" id="PF13601"/>
    </source>
</evidence>
<evidence type="ECO:0000313" key="3">
    <source>
        <dbReference type="Proteomes" id="UP000326711"/>
    </source>
</evidence>
<organism evidence="2 3">
    <name type="scientific">Corynebacterium urogenitale</name>
    <dbReference type="NCBI Taxonomy" id="2487892"/>
    <lineage>
        <taxon>Bacteria</taxon>
        <taxon>Bacillati</taxon>
        <taxon>Actinomycetota</taxon>
        <taxon>Actinomycetes</taxon>
        <taxon>Mycobacteriales</taxon>
        <taxon>Corynebacteriaceae</taxon>
        <taxon>Corynebacterium</taxon>
    </lineage>
</organism>
<dbReference type="SUPFAM" id="SSF46785">
    <property type="entry name" value="Winged helix' DNA-binding domain"/>
    <property type="match status" value="1"/>
</dbReference>
<feature type="domain" description="Winged helix DNA-binding" evidence="1">
    <location>
        <begin position="37"/>
        <end position="104"/>
    </location>
</feature>
<reference evidence="3" key="1">
    <citation type="submission" date="2019-10" db="EMBL/GenBank/DDBJ databases">
        <title>Complete genome sequence of Corynebacterium urogenitalis DSM 108747, isolated from the genital tract of a cow.</title>
        <authorList>
            <person name="Ruckert C."/>
            <person name="Ballas P."/>
            <person name="Wagener K."/>
            <person name="Drillich M."/>
            <person name="Kaempfer P."/>
            <person name="Busse H.-J."/>
            <person name="Ehling-Schulz M."/>
        </authorList>
    </citation>
    <scope>NUCLEOTIDE SEQUENCE [LARGE SCALE GENOMIC DNA]</scope>
    <source>
        <strain evidence="3">LMM 1652</strain>
    </source>
</reference>
<gene>
    <name evidence="2" type="ORF">CUROG_09200</name>
</gene>
<sequence length="107" mass="11525">MANSIDPVIHPINRLRICAALNAAGAIEAGKGGINYEMKFGRLQAIVELSDSALSKQISALEQAGYVSKHREYGSTRAKDSVWVSLTIQGKRSFDSHVAALRELAGQ</sequence>
<dbReference type="Pfam" id="PF13601">
    <property type="entry name" value="HTH_34"/>
    <property type="match status" value="1"/>
</dbReference>
<dbReference type="RefSeq" id="WP_151903457.1">
    <property type="nucleotide sequence ID" value="NZ_CP045032.1"/>
</dbReference>
<dbReference type="InterPro" id="IPR027395">
    <property type="entry name" value="WH_DNA-bd_dom"/>
</dbReference>
<dbReference type="Gene3D" id="1.10.10.10">
    <property type="entry name" value="Winged helix-like DNA-binding domain superfamily/Winged helix DNA-binding domain"/>
    <property type="match status" value="1"/>
</dbReference>
<dbReference type="PANTHER" id="PTHR37318:SF1">
    <property type="entry name" value="BSL7504 PROTEIN"/>
    <property type="match status" value="1"/>
</dbReference>
<dbReference type="Proteomes" id="UP000326711">
    <property type="component" value="Chromosome"/>
</dbReference>
<evidence type="ECO:0000313" key="2">
    <source>
        <dbReference type="EMBL" id="QFQ03184.1"/>
    </source>
</evidence>
<dbReference type="KEGG" id="cuo:CUROG_09200"/>
<dbReference type="InterPro" id="IPR036390">
    <property type="entry name" value="WH_DNA-bd_sf"/>
</dbReference>
<protein>
    <recommendedName>
        <fullName evidence="1">Winged helix DNA-binding domain-containing protein</fullName>
    </recommendedName>
</protein>
<dbReference type="OrthoDB" id="4952043at2"/>
<dbReference type="InterPro" id="IPR036388">
    <property type="entry name" value="WH-like_DNA-bd_sf"/>
</dbReference>
<accession>A0A5J6Z8D7</accession>
<dbReference type="PANTHER" id="PTHR37318">
    <property type="entry name" value="BSL7504 PROTEIN"/>
    <property type="match status" value="1"/>
</dbReference>
<dbReference type="EMBL" id="CP045032">
    <property type="protein sequence ID" value="QFQ03184.1"/>
    <property type="molecule type" value="Genomic_DNA"/>
</dbReference>
<keyword evidence="3" id="KW-1185">Reference proteome</keyword>
<name>A0A5J6Z8D7_9CORY</name>